<dbReference type="RefSeq" id="WP_191729624.1">
    <property type="nucleotide sequence ID" value="NZ_JACSQJ010000005.1"/>
</dbReference>
<organism evidence="1 2">
    <name type="scientific">Luteimonas colneyensis</name>
    <dbReference type="NCBI Taxonomy" id="2762230"/>
    <lineage>
        <taxon>Bacteria</taxon>
        <taxon>Pseudomonadati</taxon>
        <taxon>Pseudomonadota</taxon>
        <taxon>Gammaproteobacteria</taxon>
        <taxon>Lysobacterales</taxon>
        <taxon>Lysobacteraceae</taxon>
        <taxon>Luteimonas</taxon>
    </lineage>
</organism>
<sequence length="82" mass="9089">MTFKETIKPFVLKNYLFSDDDSLLADDSPLISGGIIDSTGILELIEFIEESYRIRVAAEEMVPANFESIDAISTFLGRRVGG</sequence>
<protein>
    <submittedName>
        <fullName evidence="1">Acyl carrier protein</fullName>
    </submittedName>
</protein>
<keyword evidence="2" id="KW-1185">Reference proteome</keyword>
<accession>A0ABR8UK67</accession>
<gene>
    <name evidence="1" type="ORF">H9645_10385</name>
</gene>
<dbReference type="EMBL" id="JACSQJ010000005">
    <property type="protein sequence ID" value="MBD7988434.1"/>
    <property type="molecule type" value="Genomic_DNA"/>
</dbReference>
<dbReference type="SUPFAM" id="SSF47336">
    <property type="entry name" value="ACP-like"/>
    <property type="match status" value="1"/>
</dbReference>
<evidence type="ECO:0000313" key="1">
    <source>
        <dbReference type="EMBL" id="MBD7988434.1"/>
    </source>
</evidence>
<evidence type="ECO:0000313" key="2">
    <source>
        <dbReference type="Proteomes" id="UP000647183"/>
    </source>
</evidence>
<comment type="caution">
    <text evidence="1">The sequence shown here is derived from an EMBL/GenBank/DDBJ whole genome shotgun (WGS) entry which is preliminary data.</text>
</comment>
<name>A0ABR8UK67_9GAMM</name>
<dbReference type="Gene3D" id="1.10.1200.10">
    <property type="entry name" value="ACP-like"/>
    <property type="match status" value="1"/>
</dbReference>
<reference evidence="1 2" key="1">
    <citation type="submission" date="2020-08" db="EMBL/GenBank/DDBJ databases">
        <title>A Genomic Blueprint of the Chicken Gut Microbiome.</title>
        <authorList>
            <person name="Gilroy R."/>
            <person name="Ravi A."/>
            <person name="Getino M."/>
            <person name="Pursley I."/>
            <person name="Horton D.L."/>
            <person name="Alikhan N.-F."/>
            <person name="Baker D."/>
            <person name="Gharbi K."/>
            <person name="Hall N."/>
            <person name="Watson M."/>
            <person name="Adriaenssens E.M."/>
            <person name="Foster-Nyarko E."/>
            <person name="Jarju S."/>
            <person name="Secka A."/>
            <person name="Antonio M."/>
            <person name="Oren A."/>
            <person name="Chaudhuri R."/>
            <person name="La Ragione R.M."/>
            <person name="Hildebrand F."/>
            <person name="Pallen M.J."/>
        </authorList>
    </citation>
    <scope>NUCLEOTIDE SEQUENCE [LARGE SCALE GENOMIC DNA]</scope>
    <source>
        <strain evidence="1 2">Sa2BVA3</strain>
    </source>
</reference>
<proteinExistence type="predicted"/>
<dbReference type="InterPro" id="IPR036736">
    <property type="entry name" value="ACP-like_sf"/>
</dbReference>
<dbReference type="Proteomes" id="UP000647183">
    <property type="component" value="Unassembled WGS sequence"/>
</dbReference>